<dbReference type="KEGG" id="jte:ASJ30_09780"/>
<dbReference type="GO" id="GO:0000160">
    <property type="term" value="P:phosphorelay signal transduction system"/>
    <property type="evidence" value="ECO:0007669"/>
    <property type="project" value="InterPro"/>
</dbReference>
<feature type="domain" description="HTH luxR-type" evidence="6">
    <location>
        <begin position="143"/>
        <end position="208"/>
    </location>
</feature>
<dbReference type="SMART" id="SM00448">
    <property type="entry name" value="REC"/>
    <property type="match status" value="1"/>
</dbReference>
<keyword evidence="2" id="KW-0805">Transcription regulation</keyword>
<name>A0A1L3MHF5_9MICO</name>
<dbReference type="PROSITE" id="PS00622">
    <property type="entry name" value="HTH_LUXR_1"/>
    <property type="match status" value="1"/>
</dbReference>
<keyword evidence="3" id="KW-0238">DNA-binding</keyword>
<organism evidence="8 9">
    <name type="scientific">Janibacter indicus</name>
    <dbReference type="NCBI Taxonomy" id="857417"/>
    <lineage>
        <taxon>Bacteria</taxon>
        <taxon>Bacillati</taxon>
        <taxon>Actinomycetota</taxon>
        <taxon>Actinomycetes</taxon>
        <taxon>Micrococcales</taxon>
        <taxon>Intrasporangiaceae</taxon>
        <taxon>Janibacter</taxon>
    </lineage>
</organism>
<keyword evidence="4" id="KW-0804">Transcription</keyword>
<dbReference type="GO" id="GO:0003677">
    <property type="term" value="F:DNA binding"/>
    <property type="evidence" value="ECO:0007669"/>
    <property type="project" value="UniProtKB-KW"/>
</dbReference>
<evidence type="ECO:0000259" key="7">
    <source>
        <dbReference type="PROSITE" id="PS50110"/>
    </source>
</evidence>
<dbReference type="InterPro" id="IPR016032">
    <property type="entry name" value="Sig_transdc_resp-reg_C-effctor"/>
</dbReference>
<dbReference type="Pfam" id="PF00196">
    <property type="entry name" value="GerE"/>
    <property type="match status" value="1"/>
</dbReference>
<evidence type="ECO:0000313" key="8">
    <source>
        <dbReference type="EMBL" id="APH01781.1"/>
    </source>
</evidence>
<proteinExistence type="predicted"/>
<dbReference type="InterPro" id="IPR011006">
    <property type="entry name" value="CheY-like_superfamily"/>
</dbReference>
<dbReference type="PROSITE" id="PS50110">
    <property type="entry name" value="RESPONSE_REGULATORY"/>
    <property type="match status" value="1"/>
</dbReference>
<evidence type="ECO:0000256" key="3">
    <source>
        <dbReference type="ARBA" id="ARBA00023125"/>
    </source>
</evidence>
<dbReference type="PROSITE" id="PS50043">
    <property type="entry name" value="HTH_LUXR_2"/>
    <property type="match status" value="1"/>
</dbReference>
<dbReference type="InterPro" id="IPR000792">
    <property type="entry name" value="Tscrpt_reg_LuxR_C"/>
</dbReference>
<dbReference type="InterPro" id="IPR058245">
    <property type="entry name" value="NreC/VraR/RcsB-like_REC"/>
</dbReference>
<dbReference type="InterPro" id="IPR001789">
    <property type="entry name" value="Sig_transdc_resp-reg_receiver"/>
</dbReference>
<evidence type="ECO:0000256" key="2">
    <source>
        <dbReference type="ARBA" id="ARBA00023015"/>
    </source>
</evidence>
<evidence type="ECO:0000256" key="5">
    <source>
        <dbReference type="PROSITE-ProRule" id="PRU00169"/>
    </source>
</evidence>
<protein>
    <submittedName>
        <fullName evidence="8">LuxR family transcriptional regulator</fullName>
    </submittedName>
</protein>
<evidence type="ECO:0000313" key="9">
    <source>
        <dbReference type="Proteomes" id="UP000182938"/>
    </source>
</evidence>
<evidence type="ECO:0000256" key="1">
    <source>
        <dbReference type="ARBA" id="ARBA00022553"/>
    </source>
</evidence>
<dbReference type="SMART" id="SM00421">
    <property type="entry name" value="HTH_LUXR"/>
    <property type="match status" value="1"/>
</dbReference>
<dbReference type="EMBL" id="CP013290">
    <property type="protein sequence ID" value="APH01781.1"/>
    <property type="molecule type" value="Genomic_DNA"/>
</dbReference>
<dbReference type="SUPFAM" id="SSF46894">
    <property type="entry name" value="C-terminal effector domain of the bipartite response regulators"/>
    <property type="match status" value="1"/>
</dbReference>
<dbReference type="CDD" id="cd17535">
    <property type="entry name" value="REC_NarL-like"/>
    <property type="match status" value="1"/>
</dbReference>
<reference evidence="8 9" key="1">
    <citation type="submission" date="2015-11" db="EMBL/GenBank/DDBJ databases">
        <authorList>
            <person name="Zhang Y."/>
            <person name="Guo Z."/>
        </authorList>
    </citation>
    <scope>NUCLEOTIDE SEQUENCE [LARGE SCALE GENOMIC DNA]</scope>
    <source>
        <strain evidence="8 9">YFY001</strain>
    </source>
</reference>
<dbReference type="Pfam" id="PF00072">
    <property type="entry name" value="Response_reg"/>
    <property type="match status" value="1"/>
</dbReference>
<dbReference type="PRINTS" id="PR00038">
    <property type="entry name" value="HTHLUXR"/>
</dbReference>
<dbReference type="CDD" id="cd06170">
    <property type="entry name" value="LuxR_C_like"/>
    <property type="match status" value="1"/>
</dbReference>
<gene>
    <name evidence="8" type="ORF">ASJ30_09780</name>
</gene>
<dbReference type="InterPro" id="IPR039420">
    <property type="entry name" value="WalR-like"/>
</dbReference>
<dbReference type="SUPFAM" id="SSF52172">
    <property type="entry name" value="CheY-like"/>
    <property type="match status" value="1"/>
</dbReference>
<dbReference type="PANTHER" id="PTHR43214:SF24">
    <property type="entry name" value="TRANSCRIPTIONAL REGULATORY PROTEIN NARL-RELATED"/>
    <property type="match status" value="1"/>
</dbReference>
<dbReference type="Proteomes" id="UP000182938">
    <property type="component" value="Chromosome"/>
</dbReference>
<accession>A0A1L3MHF5</accession>
<dbReference type="RefSeq" id="WP_072624939.1">
    <property type="nucleotide sequence ID" value="NZ_CP013290.1"/>
</dbReference>
<feature type="domain" description="Response regulatory" evidence="7">
    <location>
        <begin position="8"/>
        <end position="125"/>
    </location>
</feature>
<evidence type="ECO:0000256" key="4">
    <source>
        <dbReference type="ARBA" id="ARBA00023163"/>
    </source>
</evidence>
<feature type="modified residue" description="4-aspartylphosphate" evidence="5">
    <location>
        <position position="59"/>
    </location>
</feature>
<dbReference type="PANTHER" id="PTHR43214">
    <property type="entry name" value="TWO-COMPONENT RESPONSE REGULATOR"/>
    <property type="match status" value="1"/>
</dbReference>
<keyword evidence="1 5" id="KW-0597">Phosphoprotein</keyword>
<keyword evidence="9" id="KW-1185">Reference proteome</keyword>
<dbReference type="Gene3D" id="3.40.50.2300">
    <property type="match status" value="1"/>
</dbReference>
<dbReference type="GO" id="GO:0006355">
    <property type="term" value="P:regulation of DNA-templated transcription"/>
    <property type="evidence" value="ECO:0007669"/>
    <property type="project" value="InterPro"/>
</dbReference>
<sequence length="211" mass="22117">MSTRSTVRVVVVEDHPVTRMGVVALLGQDERIEVVGEAGAGEDALAVVAREHPDVVVTDLRLGDGLDGVGVTSAVRGTRPAPAVLVLTTYDTDRDIVRAVEAGAAGYLLKDADPARITDAVIRAAAGGTVLSPDLAQRVVARISRPQADLSAREVEILAAVARGLSNREIARALVISEATVKTHLVHVFTKLDVDSRTAAVARAREDGLIP</sequence>
<dbReference type="AlphaFoldDB" id="A0A1L3MHF5"/>
<evidence type="ECO:0000259" key="6">
    <source>
        <dbReference type="PROSITE" id="PS50043"/>
    </source>
</evidence>